<dbReference type="PANTHER" id="PTHR11689:SF136">
    <property type="entry name" value="H(+)_CL(-) EXCHANGE TRANSPORTER 7"/>
    <property type="match status" value="1"/>
</dbReference>
<dbReference type="SUPFAM" id="SSF81340">
    <property type="entry name" value="Clc chloride channel"/>
    <property type="match status" value="1"/>
</dbReference>
<dbReference type="GO" id="GO:0015108">
    <property type="term" value="F:chloride transmembrane transporter activity"/>
    <property type="evidence" value="ECO:0007669"/>
    <property type="project" value="InterPro"/>
</dbReference>
<reference evidence="9" key="1">
    <citation type="submission" date="2021-11" db="EMBL/GenBank/DDBJ databases">
        <authorList>
            <person name="Islam A."/>
            <person name="Islam S."/>
            <person name="Flora M.S."/>
            <person name="Rahman M."/>
            <person name="Ziaur R.M."/>
            <person name="Epstein J.H."/>
            <person name="Hassan M."/>
            <person name="Klassen M."/>
            <person name="Woodard K."/>
            <person name="Webb A."/>
            <person name="Webby R.J."/>
            <person name="El Zowalaty M.E."/>
        </authorList>
    </citation>
    <scope>NUCLEOTIDE SEQUENCE</scope>
    <source>
        <strain evidence="9">Pbs3</strain>
    </source>
</reference>
<evidence type="ECO:0000256" key="1">
    <source>
        <dbReference type="ARBA" id="ARBA00004141"/>
    </source>
</evidence>
<dbReference type="Gene3D" id="1.10.3080.10">
    <property type="entry name" value="Clc chloride channel"/>
    <property type="match status" value="1"/>
</dbReference>
<proteinExistence type="predicted"/>
<dbReference type="InterPro" id="IPR001807">
    <property type="entry name" value="ClC"/>
</dbReference>
<keyword evidence="6 8" id="KW-0472">Membrane</keyword>
<gene>
    <name evidence="9" type="ORF">PBS003_LOCUS2022</name>
</gene>
<evidence type="ECO:0000256" key="8">
    <source>
        <dbReference type="SAM" id="Phobius"/>
    </source>
</evidence>
<feature type="region of interest" description="Disordered" evidence="7">
    <location>
        <begin position="152"/>
        <end position="173"/>
    </location>
</feature>
<feature type="transmembrane region" description="Helical" evidence="8">
    <location>
        <begin position="205"/>
        <end position="226"/>
    </location>
</feature>
<evidence type="ECO:0000256" key="2">
    <source>
        <dbReference type="ARBA" id="ARBA00022692"/>
    </source>
</evidence>
<keyword evidence="4 8" id="KW-1133">Transmembrane helix</keyword>
<dbReference type="PANTHER" id="PTHR11689">
    <property type="entry name" value="CHLORIDE CHANNEL PROTEIN CLC FAMILY MEMBER"/>
    <property type="match status" value="1"/>
</dbReference>
<dbReference type="AlphaFoldDB" id="A0AAU9KLI4"/>
<dbReference type="GO" id="GO:0016020">
    <property type="term" value="C:membrane"/>
    <property type="evidence" value="ECO:0007669"/>
    <property type="project" value="UniProtKB-SubCell"/>
</dbReference>
<evidence type="ECO:0000313" key="10">
    <source>
        <dbReference type="Proteomes" id="UP001160483"/>
    </source>
</evidence>
<evidence type="ECO:0000256" key="6">
    <source>
        <dbReference type="ARBA" id="ARBA00023136"/>
    </source>
</evidence>
<protein>
    <submittedName>
        <fullName evidence="9">Uncharacterized protein</fullName>
    </submittedName>
</protein>
<keyword evidence="2 8" id="KW-0812">Transmembrane</keyword>
<dbReference type="InterPro" id="IPR051280">
    <property type="entry name" value="Cl-channel/antiporter"/>
</dbReference>
<feature type="transmembrane region" description="Helical" evidence="8">
    <location>
        <begin position="317"/>
        <end position="340"/>
    </location>
</feature>
<comment type="caution">
    <text evidence="9">The sequence shown here is derived from an EMBL/GenBank/DDBJ whole genome shotgun (WGS) entry which is preliminary data.</text>
</comment>
<dbReference type="Proteomes" id="UP001160483">
    <property type="component" value="Unassembled WGS sequence"/>
</dbReference>
<dbReference type="EMBL" id="CAKKTJ010000121">
    <property type="protein sequence ID" value="CAH0475191.1"/>
    <property type="molecule type" value="Genomic_DNA"/>
</dbReference>
<sequence length="346" mass="37683">MTSSGKPTKTDALLSLSPSNIQVTVSAASDDDSDTLSSGQDVVASDAPGRHFTALTRTASSLRSPSSIFRSSFVPDFVLDGPSWKAASRHAAPSCHLPQSTPQTNVVLQTHLFPSDLYSGARFSRFEIEEASRQRNGTTLLDWLKSKGRNPFSTAMRKQEQKEKDRETHAKAQHRESFSYDFFESRVNMQHDQDQTEGAIRSLNIARWFMTVLMGLGTALVACCVFCRILDIVIVNISVGFVSIASYCVAILWPVADGSGISEIKATLNGIKIHRVVRLKTLFCKALSQGKFSSFGVDTSWTKFKGFRNDKVKRDSISHGAAVGVAAAFGAPIGCVLFALEEGASF</sequence>
<feature type="transmembrane region" description="Helical" evidence="8">
    <location>
        <begin position="233"/>
        <end position="253"/>
    </location>
</feature>
<organism evidence="9 10">
    <name type="scientific">Peronospora belbahrii</name>
    <dbReference type="NCBI Taxonomy" id="622444"/>
    <lineage>
        <taxon>Eukaryota</taxon>
        <taxon>Sar</taxon>
        <taxon>Stramenopiles</taxon>
        <taxon>Oomycota</taxon>
        <taxon>Peronosporomycetes</taxon>
        <taxon>Peronosporales</taxon>
        <taxon>Peronosporaceae</taxon>
        <taxon>Peronospora</taxon>
    </lineage>
</organism>
<keyword evidence="5" id="KW-0129">CBS domain</keyword>
<evidence type="ECO:0000313" key="9">
    <source>
        <dbReference type="EMBL" id="CAH0475191.1"/>
    </source>
</evidence>
<evidence type="ECO:0000256" key="3">
    <source>
        <dbReference type="ARBA" id="ARBA00022737"/>
    </source>
</evidence>
<dbReference type="InterPro" id="IPR014743">
    <property type="entry name" value="Cl-channel_core"/>
</dbReference>
<accession>A0AAU9KLI4</accession>
<dbReference type="Pfam" id="PF00654">
    <property type="entry name" value="Voltage_CLC"/>
    <property type="match status" value="1"/>
</dbReference>
<comment type="subcellular location">
    <subcellularLocation>
        <location evidence="1">Membrane</location>
        <topology evidence="1">Multi-pass membrane protein</topology>
    </subcellularLocation>
</comment>
<feature type="compositionally biased region" description="Basic and acidic residues" evidence="7">
    <location>
        <begin position="157"/>
        <end position="173"/>
    </location>
</feature>
<evidence type="ECO:0000256" key="4">
    <source>
        <dbReference type="ARBA" id="ARBA00022989"/>
    </source>
</evidence>
<keyword evidence="3" id="KW-0677">Repeat</keyword>
<name>A0AAU9KLI4_9STRA</name>
<evidence type="ECO:0000256" key="7">
    <source>
        <dbReference type="SAM" id="MobiDB-lite"/>
    </source>
</evidence>
<evidence type="ECO:0000256" key="5">
    <source>
        <dbReference type="ARBA" id="ARBA00023122"/>
    </source>
</evidence>